<proteinExistence type="predicted"/>
<dbReference type="EMBL" id="CADCVE010000037">
    <property type="protein sequence ID" value="CAA9453256.1"/>
    <property type="molecule type" value="Genomic_DNA"/>
</dbReference>
<organism evidence="2">
    <name type="scientific">uncultured Rubrobacteraceae bacterium</name>
    <dbReference type="NCBI Taxonomy" id="349277"/>
    <lineage>
        <taxon>Bacteria</taxon>
        <taxon>Bacillati</taxon>
        <taxon>Actinomycetota</taxon>
        <taxon>Rubrobacteria</taxon>
        <taxon>Rubrobacterales</taxon>
        <taxon>Rubrobacteraceae</taxon>
        <taxon>environmental samples</taxon>
    </lineage>
</organism>
<protein>
    <submittedName>
        <fullName evidence="2">Uncharacterized protein</fullName>
    </submittedName>
</protein>
<accession>A0A6J4QRZ9</accession>
<name>A0A6J4QRZ9_9ACTN</name>
<feature type="region of interest" description="Disordered" evidence="1">
    <location>
        <begin position="100"/>
        <end position="158"/>
    </location>
</feature>
<evidence type="ECO:0000313" key="2">
    <source>
        <dbReference type="EMBL" id="CAA9453256.1"/>
    </source>
</evidence>
<reference evidence="2" key="1">
    <citation type="submission" date="2020-02" db="EMBL/GenBank/DDBJ databases">
        <authorList>
            <person name="Meier V. D."/>
        </authorList>
    </citation>
    <scope>NUCLEOTIDE SEQUENCE</scope>
    <source>
        <strain evidence="2">AVDCRST_MAG28</strain>
    </source>
</reference>
<evidence type="ECO:0000256" key="1">
    <source>
        <dbReference type="SAM" id="MobiDB-lite"/>
    </source>
</evidence>
<dbReference type="PANTHER" id="PTHR38664:SF1">
    <property type="entry name" value="SLR0058 PROTEIN"/>
    <property type="match status" value="1"/>
</dbReference>
<sequence>MLDTLERLILLQIGAAAVTRERVQDAVNRLVEQGRMEREEGRTVVEDVVSRARERSTGARSLLDASVQQGLRGAGVPNREAYEDLLFRIEQLEYRVRLLENRPATTPDPEDPTEPFTPSVTETNPDEPPVSGPVGGIDVVPQPPRDEPDIAPGLPPGR</sequence>
<gene>
    <name evidence="2" type="ORF">AVDCRST_MAG28-2032</name>
</gene>
<dbReference type="InterPro" id="IPR008769">
    <property type="entry name" value="PhaF_PhaI"/>
</dbReference>
<dbReference type="AlphaFoldDB" id="A0A6J4QRZ9"/>
<dbReference type="PANTHER" id="PTHR38664">
    <property type="entry name" value="SLR0058 PROTEIN"/>
    <property type="match status" value="1"/>
</dbReference>